<gene>
    <name evidence="1" type="ORF">JOC48_001493</name>
</gene>
<accession>A0ABS2MYY1</accession>
<keyword evidence="2" id="KW-1185">Reference proteome</keyword>
<evidence type="ECO:0000313" key="2">
    <source>
        <dbReference type="Proteomes" id="UP001296943"/>
    </source>
</evidence>
<dbReference type="Proteomes" id="UP001296943">
    <property type="component" value="Unassembled WGS sequence"/>
</dbReference>
<comment type="caution">
    <text evidence="1">The sequence shown here is derived from an EMBL/GenBank/DDBJ whole genome shotgun (WGS) entry which is preliminary data.</text>
</comment>
<name>A0ABS2MYY1_9BACI</name>
<evidence type="ECO:0000313" key="1">
    <source>
        <dbReference type="EMBL" id="MBM7571013.1"/>
    </source>
</evidence>
<proteinExistence type="predicted"/>
<sequence>MNQFNGSIFGGDFLENTFYLTRVKHLDTASNISSEQMKHLYQYLMKYSEQDESCTITVNDQMPILLNADEVHFLQNDLSELLAKIDEKR</sequence>
<dbReference type="EMBL" id="JAFBDR010000006">
    <property type="protein sequence ID" value="MBM7571013.1"/>
    <property type="molecule type" value="Genomic_DNA"/>
</dbReference>
<dbReference type="RefSeq" id="WP_204498418.1">
    <property type="nucleotide sequence ID" value="NZ_JAFBDR010000006.1"/>
</dbReference>
<protein>
    <submittedName>
        <fullName evidence="1">Uncharacterized protein</fullName>
    </submittedName>
</protein>
<reference evidence="1 2" key="1">
    <citation type="submission" date="2021-01" db="EMBL/GenBank/DDBJ databases">
        <title>Genomic Encyclopedia of Type Strains, Phase IV (KMG-IV): sequencing the most valuable type-strain genomes for metagenomic binning, comparative biology and taxonomic classification.</title>
        <authorList>
            <person name="Goeker M."/>
        </authorList>
    </citation>
    <scope>NUCLEOTIDE SEQUENCE [LARGE SCALE GENOMIC DNA]</scope>
    <source>
        <strain evidence="1 2">DSM 23711</strain>
    </source>
</reference>
<organism evidence="1 2">
    <name type="scientific">Aquibacillus albus</name>
    <dbReference type="NCBI Taxonomy" id="1168171"/>
    <lineage>
        <taxon>Bacteria</taxon>
        <taxon>Bacillati</taxon>
        <taxon>Bacillota</taxon>
        <taxon>Bacilli</taxon>
        <taxon>Bacillales</taxon>
        <taxon>Bacillaceae</taxon>
        <taxon>Aquibacillus</taxon>
    </lineage>
</organism>